<feature type="compositionally biased region" description="Polar residues" evidence="1">
    <location>
        <begin position="147"/>
        <end position="158"/>
    </location>
</feature>
<comment type="caution">
    <text evidence="3">The sequence shown here is derived from an EMBL/GenBank/DDBJ whole genome shotgun (WGS) entry which is preliminary data.</text>
</comment>
<evidence type="ECO:0008006" key="5">
    <source>
        <dbReference type="Google" id="ProtNLM"/>
    </source>
</evidence>
<dbReference type="EMBL" id="MCGR01000034">
    <property type="protein sequence ID" value="ORY76570.1"/>
    <property type="molecule type" value="Genomic_DNA"/>
</dbReference>
<sequence length="241" mass="23774">MHYTLPLLALLPLASALSTQQEALVVREVSLALSSDVVGLQKRAASSSTYLASIFSLVTSGCNSTCALATQDFACAALPSQSSIAQCACSAQAIGDVRSCAACISADSKTSKKNETGVVEDYNAYVDLCTSEGLASVTGTVQVGASTSSLPRTSLGRNSTHAASASATKSDAAASSKATYNPDQSVTSVAKVPSLVASGVSVSSGGQAVASASGSPSSGGERVVVGLGAVVMGLVGVVALL</sequence>
<feature type="chain" id="PRO_5012576040" description="Extracellular membrane protein CFEM domain-containing protein" evidence="2">
    <location>
        <begin position="17"/>
        <end position="241"/>
    </location>
</feature>
<dbReference type="InParanoid" id="A0A1Y2EYC3"/>
<gene>
    <name evidence="3" type="ORF">BCR35DRAFT_121143</name>
</gene>
<proteinExistence type="predicted"/>
<keyword evidence="2" id="KW-0732">Signal</keyword>
<protein>
    <recommendedName>
        <fullName evidence="5">Extracellular membrane protein CFEM domain-containing protein</fullName>
    </recommendedName>
</protein>
<evidence type="ECO:0000256" key="1">
    <source>
        <dbReference type="SAM" id="MobiDB-lite"/>
    </source>
</evidence>
<keyword evidence="4" id="KW-1185">Reference proteome</keyword>
<evidence type="ECO:0000256" key="2">
    <source>
        <dbReference type="SAM" id="SignalP"/>
    </source>
</evidence>
<dbReference type="Proteomes" id="UP000193467">
    <property type="component" value="Unassembled WGS sequence"/>
</dbReference>
<dbReference type="OrthoDB" id="2529000at2759"/>
<feature type="region of interest" description="Disordered" evidence="1">
    <location>
        <begin position="147"/>
        <end position="168"/>
    </location>
</feature>
<organism evidence="3 4">
    <name type="scientific">Leucosporidium creatinivorum</name>
    <dbReference type="NCBI Taxonomy" id="106004"/>
    <lineage>
        <taxon>Eukaryota</taxon>
        <taxon>Fungi</taxon>
        <taxon>Dikarya</taxon>
        <taxon>Basidiomycota</taxon>
        <taxon>Pucciniomycotina</taxon>
        <taxon>Microbotryomycetes</taxon>
        <taxon>Leucosporidiales</taxon>
        <taxon>Leucosporidium</taxon>
    </lineage>
</organism>
<name>A0A1Y2EYC3_9BASI</name>
<feature type="compositionally biased region" description="Low complexity" evidence="1">
    <location>
        <begin position="159"/>
        <end position="168"/>
    </location>
</feature>
<accession>A0A1Y2EYC3</accession>
<evidence type="ECO:0000313" key="4">
    <source>
        <dbReference type="Proteomes" id="UP000193467"/>
    </source>
</evidence>
<dbReference type="AlphaFoldDB" id="A0A1Y2EYC3"/>
<reference evidence="3 4" key="1">
    <citation type="submission" date="2016-07" db="EMBL/GenBank/DDBJ databases">
        <title>Pervasive Adenine N6-methylation of Active Genes in Fungi.</title>
        <authorList>
            <consortium name="DOE Joint Genome Institute"/>
            <person name="Mondo S.J."/>
            <person name="Dannebaum R.O."/>
            <person name="Kuo R.C."/>
            <person name="Labutti K."/>
            <person name="Haridas S."/>
            <person name="Kuo A."/>
            <person name="Salamov A."/>
            <person name="Ahrendt S.R."/>
            <person name="Lipzen A."/>
            <person name="Sullivan W."/>
            <person name="Andreopoulos W.B."/>
            <person name="Clum A."/>
            <person name="Lindquist E."/>
            <person name="Daum C."/>
            <person name="Ramamoorthy G.K."/>
            <person name="Gryganskyi A."/>
            <person name="Culley D."/>
            <person name="Magnuson J.K."/>
            <person name="James T.Y."/>
            <person name="O'Malley M.A."/>
            <person name="Stajich J.E."/>
            <person name="Spatafora J.W."/>
            <person name="Visel A."/>
            <person name="Grigoriev I.V."/>
        </authorList>
    </citation>
    <scope>NUCLEOTIDE SEQUENCE [LARGE SCALE GENOMIC DNA]</scope>
    <source>
        <strain evidence="3 4">62-1032</strain>
    </source>
</reference>
<evidence type="ECO:0000313" key="3">
    <source>
        <dbReference type="EMBL" id="ORY76570.1"/>
    </source>
</evidence>
<feature type="signal peptide" evidence="2">
    <location>
        <begin position="1"/>
        <end position="16"/>
    </location>
</feature>